<feature type="compositionally biased region" description="Basic and acidic residues" evidence="1">
    <location>
        <begin position="53"/>
        <end position="66"/>
    </location>
</feature>
<reference evidence="3" key="1">
    <citation type="submission" date="2018-05" db="EMBL/GenBank/DDBJ databases">
        <title>Complete Genome Sequence of Methylobacterium sp. 17SD2-17.</title>
        <authorList>
            <person name="Srinivasan S."/>
        </authorList>
    </citation>
    <scope>NUCLEOTIDE SEQUENCE [LARGE SCALE GENOMIC DNA]</scope>
    <source>
        <strain evidence="3">17SD2-17</strain>
    </source>
</reference>
<dbReference type="RefSeq" id="WP_109888232.1">
    <property type="nucleotide sequence ID" value="NZ_CP029550.1"/>
</dbReference>
<protein>
    <submittedName>
        <fullName evidence="2">Uncharacterized protein</fullName>
    </submittedName>
</protein>
<gene>
    <name evidence="2" type="ORF">DK389_06495</name>
</gene>
<proteinExistence type="predicted"/>
<dbReference type="Proteomes" id="UP000245926">
    <property type="component" value="Chromosome"/>
</dbReference>
<evidence type="ECO:0000313" key="3">
    <source>
        <dbReference type="Proteomes" id="UP000245926"/>
    </source>
</evidence>
<dbReference type="OrthoDB" id="7999840at2"/>
<keyword evidence="3" id="KW-1185">Reference proteome</keyword>
<evidence type="ECO:0000313" key="2">
    <source>
        <dbReference type="EMBL" id="AWN40248.1"/>
    </source>
</evidence>
<dbReference type="AlphaFoldDB" id="A0A2U8W3L2"/>
<sequence>MAEQRALRAPIDHEVLLGEIQHLLGALADVETDFAVACEERGWSASGEGAPSPDRKTLEAERQRRREPLIRRLDSLDRACRALQAGNAA</sequence>
<feature type="region of interest" description="Disordered" evidence="1">
    <location>
        <begin position="41"/>
        <end position="66"/>
    </location>
</feature>
<dbReference type="KEGG" id="mets:DK389_06495"/>
<evidence type="ECO:0000256" key="1">
    <source>
        <dbReference type="SAM" id="MobiDB-lite"/>
    </source>
</evidence>
<organism evidence="2 3">
    <name type="scientific">Methylobacterium durans</name>
    <dbReference type="NCBI Taxonomy" id="2202825"/>
    <lineage>
        <taxon>Bacteria</taxon>
        <taxon>Pseudomonadati</taxon>
        <taxon>Pseudomonadota</taxon>
        <taxon>Alphaproteobacteria</taxon>
        <taxon>Hyphomicrobiales</taxon>
        <taxon>Methylobacteriaceae</taxon>
        <taxon>Methylobacterium</taxon>
    </lineage>
</organism>
<accession>A0A2U8W3L2</accession>
<name>A0A2U8W3L2_9HYPH</name>
<dbReference type="EMBL" id="CP029550">
    <property type="protein sequence ID" value="AWN40248.1"/>
    <property type="molecule type" value="Genomic_DNA"/>
</dbReference>